<protein>
    <submittedName>
        <fullName evidence="2">Uncharacterized protein</fullName>
    </submittedName>
</protein>
<dbReference type="AlphaFoldDB" id="A0AAV7TKT1"/>
<dbReference type="EMBL" id="JANPWB010000006">
    <property type="protein sequence ID" value="KAJ1176820.1"/>
    <property type="molecule type" value="Genomic_DNA"/>
</dbReference>
<comment type="caution">
    <text evidence="2">The sequence shown here is derived from an EMBL/GenBank/DDBJ whole genome shotgun (WGS) entry which is preliminary data.</text>
</comment>
<dbReference type="Proteomes" id="UP001066276">
    <property type="component" value="Chromosome 3_2"/>
</dbReference>
<name>A0AAV7TKT1_PLEWA</name>
<feature type="region of interest" description="Disordered" evidence="1">
    <location>
        <begin position="22"/>
        <end position="42"/>
    </location>
</feature>
<evidence type="ECO:0000313" key="3">
    <source>
        <dbReference type="Proteomes" id="UP001066276"/>
    </source>
</evidence>
<accession>A0AAV7TKT1</accession>
<proteinExistence type="predicted"/>
<reference evidence="2" key="1">
    <citation type="journal article" date="2022" name="bioRxiv">
        <title>Sequencing and chromosome-scale assembly of the giantPleurodeles waltlgenome.</title>
        <authorList>
            <person name="Brown T."/>
            <person name="Elewa A."/>
            <person name="Iarovenko S."/>
            <person name="Subramanian E."/>
            <person name="Araus A.J."/>
            <person name="Petzold A."/>
            <person name="Susuki M."/>
            <person name="Suzuki K.-i.T."/>
            <person name="Hayashi T."/>
            <person name="Toyoda A."/>
            <person name="Oliveira C."/>
            <person name="Osipova E."/>
            <person name="Leigh N.D."/>
            <person name="Simon A."/>
            <person name="Yun M.H."/>
        </authorList>
    </citation>
    <scope>NUCLEOTIDE SEQUENCE</scope>
    <source>
        <strain evidence="2">20211129_DDA</strain>
        <tissue evidence="2">Liver</tissue>
    </source>
</reference>
<gene>
    <name evidence="2" type="ORF">NDU88_002087</name>
</gene>
<evidence type="ECO:0000313" key="2">
    <source>
        <dbReference type="EMBL" id="KAJ1176820.1"/>
    </source>
</evidence>
<organism evidence="2 3">
    <name type="scientific">Pleurodeles waltl</name>
    <name type="common">Iberian ribbed newt</name>
    <dbReference type="NCBI Taxonomy" id="8319"/>
    <lineage>
        <taxon>Eukaryota</taxon>
        <taxon>Metazoa</taxon>
        <taxon>Chordata</taxon>
        <taxon>Craniata</taxon>
        <taxon>Vertebrata</taxon>
        <taxon>Euteleostomi</taxon>
        <taxon>Amphibia</taxon>
        <taxon>Batrachia</taxon>
        <taxon>Caudata</taxon>
        <taxon>Salamandroidea</taxon>
        <taxon>Salamandridae</taxon>
        <taxon>Pleurodelinae</taxon>
        <taxon>Pleurodeles</taxon>
    </lineage>
</organism>
<sequence>MFAAPHPLPEVLSQEGAKARLDLRKKKGCPGNKEEQEGIRKARSSANTFIPNLLSKTAAKRATGKERRGSGRGAMRIQLKTQQSGARWMGCRTSSNMNARVSAGKIQRLHERHNYYMKYRATTCLHKR</sequence>
<keyword evidence="3" id="KW-1185">Reference proteome</keyword>
<evidence type="ECO:0000256" key="1">
    <source>
        <dbReference type="SAM" id="MobiDB-lite"/>
    </source>
</evidence>